<keyword evidence="3" id="KW-1185">Reference proteome</keyword>
<dbReference type="Proteomes" id="UP001223520">
    <property type="component" value="Chromosome"/>
</dbReference>
<evidence type="ECO:0000313" key="2">
    <source>
        <dbReference type="EMBL" id="WGV27378.1"/>
    </source>
</evidence>
<dbReference type="AlphaFoldDB" id="A0AAJ6NVW9"/>
<dbReference type="EMBL" id="CP124543">
    <property type="protein sequence ID" value="WGV27378.1"/>
    <property type="molecule type" value="Genomic_DNA"/>
</dbReference>
<organism evidence="2 3">
    <name type="scientific">Halotia branconii CENA392</name>
    <dbReference type="NCBI Taxonomy" id="1539056"/>
    <lineage>
        <taxon>Bacteria</taxon>
        <taxon>Bacillati</taxon>
        <taxon>Cyanobacteriota</taxon>
        <taxon>Cyanophyceae</taxon>
        <taxon>Nostocales</taxon>
        <taxon>Nodulariaceae</taxon>
        <taxon>Halotia</taxon>
    </lineage>
</organism>
<accession>A0AAJ6NVW9</accession>
<reference evidence="2 3" key="1">
    <citation type="journal article" date="2023" name="Limnol Oceanogr Lett">
        <title>Environmental adaptations by the intertidal Antarctic cyanobacterium Halotia branconii CENA392 as revealed using long-read genome sequencing.</title>
        <authorList>
            <person name="Dextro R.B."/>
            <person name="Delbaje E."/>
            <person name="Freitas P.N.N."/>
            <person name="Geraldes V."/>
            <person name="Pinto E."/>
            <person name="Long P.F."/>
            <person name="Fiore M.F."/>
        </authorList>
    </citation>
    <scope>NUCLEOTIDE SEQUENCE [LARGE SCALE GENOMIC DNA]</scope>
    <source>
        <strain evidence="2 3">CENA392</strain>
    </source>
</reference>
<evidence type="ECO:0000313" key="3">
    <source>
        <dbReference type="Proteomes" id="UP001223520"/>
    </source>
</evidence>
<evidence type="ECO:0000256" key="1">
    <source>
        <dbReference type="SAM" id="SignalP"/>
    </source>
</evidence>
<feature type="chain" id="PRO_5042546747" evidence="1">
    <location>
        <begin position="29"/>
        <end position="125"/>
    </location>
</feature>
<proteinExistence type="predicted"/>
<dbReference type="RefSeq" id="WP_281484615.1">
    <property type="nucleotide sequence ID" value="NZ_CP124543.1"/>
</dbReference>
<protein>
    <submittedName>
        <fullName evidence="2">Uncharacterized protein</fullName>
    </submittedName>
</protein>
<sequence length="125" mass="13588">MKFNLLSIATTFFSVLASNVLLASGASAQVTEVYSPGASTGSVTDIKYYTTPYLNAAPGSYYYQTYTCPSGYVVGGGFQTSGNLVGNDGLTLIASYPSTTRQWTLRYKNTDNENRLVRMYLICLI</sequence>
<gene>
    <name evidence="2" type="ORF">QI031_07790</name>
</gene>
<feature type="signal peptide" evidence="1">
    <location>
        <begin position="1"/>
        <end position="28"/>
    </location>
</feature>
<name>A0AAJ6NVW9_9CYAN</name>
<keyword evidence="1" id="KW-0732">Signal</keyword>
<dbReference type="KEGG" id="hbq:QI031_07790"/>